<dbReference type="AlphaFoldDB" id="A0A5C1ALZ7"/>
<gene>
    <name evidence="2" type="ORF">PX52LOC_07333</name>
</gene>
<sequence>MPYSAEISRTNPACVLILIDQSKSMDEPFAGQPDKLKSEGVADAVNRLIQNMVLKCAKIDGVRDYFHVGLIGYGGELRAGLGGSLPDDVLVPISKLADKPLRVENRVRLVEDGEGGTIEQNVKFPVWYDPTARGRTLMNGAFEAAELVISSFILSYPESYPPMVLNITDGKPSDANPLPVANRLKKVGGSDGPVLVFNLLLSAEPKPPIYFIDDESLLLDTYSKLLFRMSSILPPKLVQAAKADGFPVNAGARGVVFNADLVAVVRFLDIGTRITTGLR</sequence>
<dbReference type="SUPFAM" id="SSF53300">
    <property type="entry name" value="vWA-like"/>
    <property type="match status" value="1"/>
</dbReference>
<feature type="domain" description="VWFA" evidence="1">
    <location>
        <begin position="14"/>
        <end position="199"/>
    </location>
</feature>
<name>A0A5C1ALZ7_9BACT</name>
<dbReference type="Proteomes" id="UP000324974">
    <property type="component" value="Chromosome"/>
</dbReference>
<dbReference type="InterPro" id="IPR036465">
    <property type="entry name" value="vWFA_dom_sf"/>
</dbReference>
<proteinExistence type="predicted"/>
<dbReference type="EMBL" id="CP042425">
    <property type="protein sequence ID" value="QEL20241.1"/>
    <property type="molecule type" value="Genomic_DNA"/>
</dbReference>
<evidence type="ECO:0000259" key="1">
    <source>
        <dbReference type="PROSITE" id="PS50234"/>
    </source>
</evidence>
<dbReference type="InterPro" id="IPR002035">
    <property type="entry name" value="VWF_A"/>
</dbReference>
<dbReference type="KEGG" id="lrs:PX52LOC_07333"/>
<evidence type="ECO:0000313" key="3">
    <source>
        <dbReference type="Proteomes" id="UP000324974"/>
    </source>
</evidence>
<keyword evidence="3" id="KW-1185">Reference proteome</keyword>
<dbReference type="PROSITE" id="PS50234">
    <property type="entry name" value="VWFA"/>
    <property type="match status" value="1"/>
</dbReference>
<organism evidence="2 3">
    <name type="scientific">Limnoglobus roseus</name>
    <dbReference type="NCBI Taxonomy" id="2598579"/>
    <lineage>
        <taxon>Bacteria</taxon>
        <taxon>Pseudomonadati</taxon>
        <taxon>Planctomycetota</taxon>
        <taxon>Planctomycetia</taxon>
        <taxon>Gemmatales</taxon>
        <taxon>Gemmataceae</taxon>
        <taxon>Limnoglobus</taxon>
    </lineage>
</organism>
<dbReference type="Gene3D" id="3.40.50.410">
    <property type="entry name" value="von Willebrand factor, type A domain"/>
    <property type="match status" value="1"/>
</dbReference>
<dbReference type="RefSeq" id="WP_149114558.1">
    <property type="nucleotide sequence ID" value="NZ_CP042425.1"/>
</dbReference>
<evidence type="ECO:0000313" key="2">
    <source>
        <dbReference type="EMBL" id="QEL20241.1"/>
    </source>
</evidence>
<accession>A0A5C1ALZ7</accession>
<protein>
    <submittedName>
        <fullName evidence="2">VWA domain-containing protein</fullName>
    </submittedName>
</protein>
<reference evidence="3" key="1">
    <citation type="submission" date="2019-08" db="EMBL/GenBank/DDBJ databases">
        <title>Limnoglobus roseus gen. nov., sp. nov., a novel freshwater planctomycete with a giant genome from the family Gemmataceae.</title>
        <authorList>
            <person name="Kulichevskaya I.S."/>
            <person name="Naumoff D.G."/>
            <person name="Miroshnikov K."/>
            <person name="Ivanova A."/>
            <person name="Philippov D.A."/>
            <person name="Hakobyan A."/>
            <person name="Rijpstra I.C."/>
            <person name="Sinninghe Damste J.S."/>
            <person name="Liesack W."/>
            <person name="Dedysh S.N."/>
        </authorList>
    </citation>
    <scope>NUCLEOTIDE SEQUENCE [LARGE SCALE GENOMIC DNA]</scope>
    <source>
        <strain evidence="3">PX52</strain>
    </source>
</reference>
<dbReference type="OrthoDB" id="7605323at2"/>